<name>A0A0D0GSI5_9SPHI</name>
<dbReference type="PANTHER" id="PTHR31793:SF27">
    <property type="entry name" value="NOVEL THIOESTERASE SUPERFAMILY DOMAIN AND SAPOSIN A-TYPE DOMAIN CONTAINING PROTEIN (0610012H03RIK)"/>
    <property type="match status" value="1"/>
</dbReference>
<dbReference type="STRING" id="1503925.TH53_09910"/>
<dbReference type="Pfam" id="PF03061">
    <property type="entry name" value="4HBT"/>
    <property type="match status" value="1"/>
</dbReference>
<dbReference type="InterPro" id="IPR006683">
    <property type="entry name" value="Thioestr_dom"/>
</dbReference>
<keyword evidence="5" id="KW-1185">Reference proteome</keyword>
<dbReference type="RefSeq" id="WP_041881258.1">
    <property type="nucleotide sequence ID" value="NZ_CP157278.1"/>
</dbReference>
<feature type="domain" description="Thioesterase" evidence="3">
    <location>
        <begin position="20"/>
        <end position="93"/>
    </location>
</feature>
<evidence type="ECO:0000313" key="4">
    <source>
        <dbReference type="EMBL" id="KIO77351.1"/>
    </source>
</evidence>
<reference evidence="4 5" key="1">
    <citation type="submission" date="2015-01" db="EMBL/GenBank/DDBJ databases">
        <title>Draft genome sequence of Pedobacter sp. NL19 isolated from sludge of an effluent treatment pond in an abandoned uranium mine.</title>
        <authorList>
            <person name="Santos T."/>
            <person name="Caetano T."/>
            <person name="Covas C."/>
            <person name="Cruz A."/>
            <person name="Mendo S."/>
        </authorList>
    </citation>
    <scope>NUCLEOTIDE SEQUENCE [LARGE SCALE GENOMIC DNA]</scope>
    <source>
        <strain evidence="4 5">NL19</strain>
    </source>
</reference>
<dbReference type="GO" id="GO:0047617">
    <property type="term" value="F:fatty acyl-CoA hydrolase activity"/>
    <property type="evidence" value="ECO:0007669"/>
    <property type="project" value="TreeGrafter"/>
</dbReference>
<sequence length="130" mass="15082">MQNYIFEIQLKVRDYECDIQGIVNNAVYQNYLEHARHEYLHSKNISFKQLTADGIVLMVSRIEMDFKRSLTSGDTFAVKLRIERQGAKLIFFEDIFNVSDGALYLKAKVDVIAKINDKLSRGEIFDTLNL</sequence>
<proteinExistence type="inferred from homology"/>
<dbReference type="AlphaFoldDB" id="A0A0D0GSI5"/>
<keyword evidence="2" id="KW-0378">Hydrolase</keyword>
<dbReference type="InterPro" id="IPR029069">
    <property type="entry name" value="HotDog_dom_sf"/>
</dbReference>
<dbReference type="Gene3D" id="3.10.129.10">
    <property type="entry name" value="Hotdog Thioesterase"/>
    <property type="match status" value="1"/>
</dbReference>
<dbReference type="InterPro" id="IPR050563">
    <property type="entry name" value="4-hydroxybenzoyl-CoA_TE"/>
</dbReference>
<dbReference type="Proteomes" id="UP000032049">
    <property type="component" value="Unassembled WGS sequence"/>
</dbReference>
<evidence type="ECO:0000313" key="5">
    <source>
        <dbReference type="Proteomes" id="UP000032049"/>
    </source>
</evidence>
<evidence type="ECO:0000256" key="1">
    <source>
        <dbReference type="ARBA" id="ARBA00005953"/>
    </source>
</evidence>
<dbReference type="EMBL" id="JXRA01000038">
    <property type="protein sequence ID" value="KIO77351.1"/>
    <property type="molecule type" value="Genomic_DNA"/>
</dbReference>
<evidence type="ECO:0000259" key="3">
    <source>
        <dbReference type="Pfam" id="PF03061"/>
    </source>
</evidence>
<protein>
    <submittedName>
        <fullName evidence="4">Contig38, whole genome shotgun sequence</fullName>
    </submittedName>
</protein>
<evidence type="ECO:0000256" key="2">
    <source>
        <dbReference type="ARBA" id="ARBA00022801"/>
    </source>
</evidence>
<comment type="caution">
    <text evidence="4">The sequence shown here is derived from an EMBL/GenBank/DDBJ whole genome shotgun (WGS) entry which is preliminary data.</text>
</comment>
<dbReference type="PANTHER" id="PTHR31793">
    <property type="entry name" value="4-HYDROXYBENZOYL-COA THIOESTERASE FAMILY MEMBER"/>
    <property type="match status" value="1"/>
</dbReference>
<dbReference type="CDD" id="cd00586">
    <property type="entry name" value="4HBT"/>
    <property type="match status" value="1"/>
</dbReference>
<organism evidence="4 5">
    <name type="scientific">Pedobacter lusitanus</name>
    <dbReference type="NCBI Taxonomy" id="1503925"/>
    <lineage>
        <taxon>Bacteria</taxon>
        <taxon>Pseudomonadati</taxon>
        <taxon>Bacteroidota</taxon>
        <taxon>Sphingobacteriia</taxon>
        <taxon>Sphingobacteriales</taxon>
        <taxon>Sphingobacteriaceae</taxon>
        <taxon>Pedobacter</taxon>
    </lineage>
</organism>
<gene>
    <name evidence="4" type="ORF">TH53_09910</name>
</gene>
<accession>A0A0D0GSI5</accession>
<dbReference type="SUPFAM" id="SSF54637">
    <property type="entry name" value="Thioesterase/thiol ester dehydrase-isomerase"/>
    <property type="match status" value="1"/>
</dbReference>
<dbReference type="OrthoDB" id="9799036at2"/>
<comment type="similarity">
    <text evidence="1">Belongs to the 4-hydroxybenzoyl-CoA thioesterase family.</text>
</comment>